<reference evidence="1" key="3">
    <citation type="submission" date="2022-06" db="UniProtKB">
        <authorList>
            <consortium name="EnsemblPlants"/>
        </authorList>
    </citation>
    <scope>IDENTIFICATION</scope>
</reference>
<accession>A0A8R7TIZ7</accession>
<dbReference type="EnsemblPlants" id="TuG1812G0200003479.01.T02">
    <property type="protein sequence ID" value="TuG1812G0200003479.01.T02"/>
    <property type="gene ID" value="TuG1812G0200003479.01"/>
</dbReference>
<dbReference type="Proteomes" id="UP000015106">
    <property type="component" value="Chromosome 2"/>
</dbReference>
<organism evidence="1 2">
    <name type="scientific">Triticum urartu</name>
    <name type="common">Red wild einkorn</name>
    <name type="synonym">Crithodium urartu</name>
    <dbReference type="NCBI Taxonomy" id="4572"/>
    <lineage>
        <taxon>Eukaryota</taxon>
        <taxon>Viridiplantae</taxon>
        <taxon>Streptophyta</taxon>
        <taxon>Embryophyta</taxon>
        <taxon>Tracheophyta</taxon>
        <taxon>Spermatophyta</taxon>
        <taxon>Magnoliopsida</taxon>
        <taxon>Liliopsida</taxon>
        <taxon>Poales</taxon>
        <taxon>Poaceae</taxon>
        <taxon>BOP clade</taxon>
        <taxon>Pooideae</taxon>
        <taxon>Triticodae</taxon>
        <taxon>Triticeae</taxon>
        <taxon>Triticinae</taxon>
        <taxon>Triticum</taxon>
    </lineage>
</organism>
<keyword evidence="2" id="KW-1185">Reference proteome</keyword>
<dbReference type="AlphaFoldDB" id="A0A8R7TIZ7"/>
<dbReference type="EnsemblPlants" id="TuG1812G0200003479.01.T03">
    <property type="protein sequence ID" value="TuG1812G0200003479.01.T03"/>
    <property type="gene ID" value="TuG1812G0200003479.01"/>
</dbReference>
<dbReference type="Gramene" id="TuG1812G0200003479.01.T03">
    <property type="protein sequence ID" value="TuG1812G0200003479.01.T03"/>
    <property type="gene ID" value="TuG1812G0200003479.01"/>
</dbReference>
<reference evidence="2" key="1">
    <citation type="journal article" date="2013" name="Nature">
        <title>Draft genome of the wheat A-genome progenitor Triticum urartu.</title>
        <authorList>
            <person name="Ling H.Q."/>
            <person name="Zhao S."/>
            <person name="Liu D."/>
            <person name="Wang J."/>
            <person name="Sun H."/>
            <person name="Zhang C."/>
            <person name="Fan H."/>
            <person name="Li D."/>
            <person name="Dong L."/>
            <person name="Tao Y."/>
            <person name="Gao C."/>
            <person name="Wu H."/>
            <person name="Li Y."/>
            <person name="Cui Y."/>
            <person name="Guo X."/>
            <person name="Zheng S."/>
            <person name="Wang B."/>
            <person name="Yu K."/>
            <person name="Liang Q."/>
            <person name="Yang W."/>
            <person name="Lou X."/>
            <person name="Chen J."/>
            <person name="Feng M."/>
            <person name="Jian J."/>
            <person name="Zhang X."/>
            <person name="Luo G."/>
            <person name="Jiang Y."/>
            <person name="Liu J."/>
            <person name="Wang Z."/>
            <person name="Sha Y."/>
            <person name="Zhang B."/>
            <person name="Wu H."/>
            <person name="Tang D."/>
            <person name="Shen Q."/>
            <person name="Xue P."/>
            <person name="Zou S."/>
            <person name="Wang X."/>
            <person name="Liu X."/>
            <person name="Wang F."/>
            <person name="Yang Y."/>
            <person name="An X."/>
            <person name="Dong Z."/>
            <person name="Zhang K."/>
            <person name="Zhang X."/>
            <person name="Luo M.C."/>
            <person name="Dvorak J."/>
            <person name="Tong Y."/>
            <person name="Wang J."/>
            <person name="Yang H."/>
            <person name="Li Z."/>
            <person name="Wang D."/>
            <person name="Zhang A."/>
            <person name="Wang J."/>
        </authorList>
    </citation>
    <scope>NUCLEOTIDE SEQUENCE</scope>
    <source>
        <strain evidence="2">cv. G1812</strain>
    </source>
</reference>
<evidence type="ECO:0000313" key="2">
    <source>
        <dbReference type="Proteomes" id="UP000015106"/>
    </source>
</evidence>
<proteinExistence type="predicted"/>
<sequence>MAGHPPDLEVSDQIIPLPTTACGMESRDRSPSTNAMRIWRVLTHQDPMTDKVIPLSPAPNPGPGRLPLVKSASTSWDCFFLIAHGFVIHFDKDLFVGVQNCLFPDGYSSTWIHHLWSCLVFSGP</sequence>
<name>A0A8R7TIZ7_TRIUA</name>
<reference evidence="1" key="2">
    <citation type="submission" date="2018-03" db="EMBL/GenBank/DDBJ databases">
        <title>The Triticum urartu genome reveals the dynamic nature of wheat genome evolution.</title>
        <authorList>
            <person name="Ling H."/>
            <person name="Ma B."/>
            <person name="Shi X."/>
            <person name="Liu H."/>
            <person name="Dong L."/>
            <person name="Sun H."/>
            <person name="Cao Y."/>
            <person name="Gao Q."/>
            <person name="Zheng S."/>
            <person name="Li Y."/>
            <person name="Yu Y."/>
            <person name="Du H."/>
            <person name="Qi M."/>
            <person name="Li Y."/>
            <person name="Yu H."/>
            <person name="Cui Y."/>
            <person name="Wang N."/>
            <person name="Chen C."/>
            <person name="Wu H."/>
            <person name="Zhao Y."/>
            <person name="Zhang J."/>
            <person name="Li Y."/>
            <person name="Zhou W."/>
            <person name="Zhang B."/>
            <person name="Hu W."/>
            <person name="Eijk M."/>
            <person name="Tang J."/>
            <person name="Witsenboer H."/>
            <person name="Zhao S."/>
            <person name="Li Z."/>
            <person name="Zhang A."/>
            <person name="Wang D."/>
            <person name="Liang C."/>
        </authorList>
    </citation>
    <scope>NUCLEOTIDE SEQUENCE [LARGE SCALE GENOMIC DNA]</scope>
    <source>
        <strain evidence="1">cv. G1812</strain>
    </source>
</reference>
<dbReference type="Gramene" id="TuG1812G0200003479.01.T02">
    <property type="protein sequence ID" value="TuG1812G0200003479.01.T02"/>
    <property type="gene ID" value="TuG1812G0200003479.01"/>
</dbReference>
<evidence type="ECO:0000313" key="1">
    <source>
        <dbReference type="EnsemblPlants" id="TuG1812G0200003479.01.T03"/>
    </source>
</evidence>
<protein>
    <submittedName>
        <fullName evidence="1">Uncharacterized protein</fullName>
    </submittedName>
</protein>